<dbReference type="EMBL" id="BFAV01000140">
    <property type="protein sequence ID" value="GBF34373.1"/>
    <property type="molecule type" value="Genomic_DNA"/>
</dbReference>
<dbReference type="AlphaFoldDB" id="A0A2L2XFA3"/>
<comment type="caution">
    <text evidence="1">The sequence shown here is derived from an EMBL/GenBank/DDBJ whole genome shotgun (WGS) entry which is preliminary data.</text>
</comment>
<evidence type="ECO:0000313" key="1">
    <source>
        <dbReference type="EMBL" id="GBF34373.1"/>
    </source>
</evidence>
<gene>
    <name evidence="1" type="ORF">DCCM_3485</name>
</gene>
<dbReference type="Pfam" id="PF10764">
    <property type="entry name" value="Gin"/>
    <property type="match status" value="1"/>
</dbReference>
<proteinExistence type="predicted"/>
<protein>
    <submittedName>
        <fullName evidence="1">Uncharacterized protein</fullName>
    </submittedName>
</protein>
<dbReference type="RefSeq" id="WP_165792136.1">
    <property type="nucleotide sequence ID" value="NZ_BFAV01000140.1"/>
</dbReference>
<sequence>MKTSYCGHGVFPLPAERCLLCGREAGAAALGLRIKGKHICANCEKALIGSCCRDENYSHYVNGLKNIWRCPVA</sequence>
<name>A0A2L2XFA3_9FIRM</name>
<accession>A0A2L2XFA3</accession>
<dbReference type="Proteomes" id="UP000239549">
    <property type="component" value="Unassembled WGS sequence"/>
</dbReference>
<evidence type="ECO:0000313" key="2">
    <source>
        <dbReference type="Proteomes" id="UP000239549"/>
    </source>
</evidence>
<reference evidence="2" key="1">
    <citation type="submission" date="2018-02" db="EMBL/GenBank/DDBJ databases">
        <title>Genome sequence of Desulfocucumis palustris strain NAW-5.</title>
        <authorList>
            <person name="Watanabe M."/>
            <person name="Kojima H."/>
            <person name="Fukui M."/>
        </authorList>
    </citation>
    <scope>NUCLEOTIDE SEQUENCE [LARGE SCALE GENOMIC DNA]</scope>
    <source>
        <strain evidence="2">NAW-5</strain>
    </source>
</reference>
<organism evidence="1 2">
    <name type="scientific">Desulfocucumis palustris</name>
    <dbReference type="NCBI Taxonomy" id="1898651"/>
    <lineage>
        <taxon>Bacteria</taxon>
        <taxon>Bacillati</taxon>
        <taxon>Bacillota</taxon>
        <taxon>Clostridia</taxon>
        <taxon>Eubacteriales</taxon>
        <taxon>Desulfocucumaceae</taxon>
        <taxon>Desulfocucumis</taxon>
    </lineage>
</organism>
<dbReference type="InterPro" id="IPR019700">
    <property type="entry name" value="Sigma-G_inhibitor_Gin"/>
</dbReference>
<keyword evidence="2" id="KW-1185">Reference proteome</keyword>